<reference evidence="1" key="1">
    <citation type="submission" date="2021-06" db="EMBL/GenBank/DDBJ databases">
        <authorList>
            <person name="Kallberg Y."/>
            <person name="Tangrot J."/>
            <person name="Rosling A."/>
        </authorList>
    </citation>
    <scope>NUCLEOTIDE SEQUENCE</scope>
    <source>
        <strain evidence="1">CL356</strain>
    </source>
</reference>
<gene>
    <name evidence="1" type="ORF">ACOLOM_LOCUS14130</name>
</gene>
<accession>A0ACA9R4P3</accession>
<sequence>MKIKCDKLVSTRGFRPVSVRELNVWFRQLSSTKGSRYVLASAEESWARIQALCVRVQDLEYALDKAHALVTNASHPLLDVELKKIGQDPRAVIKGNSSNATS</sequence>
<name>A0ACA9R4P3_9GLOM</name>
<dbReference type="EMBL" id="CAJVPT010068595">
    <property type="protein sequence ID" value="CAG8776746.1"/>
    <property type="molecule type" value="Genomic_DNA"/>
</dbReference>
<evidence type="ECO:0000313" key="2">
    <source>
        <dbReference type="Proteomes" id="UP000789525"/>
    </source>
</evidence>
<comment type="caution">
    <text evidence="1">The sequence shown here is derived from an EMBL/GenBank/DDBJ whole genome shotgun (WGS) entry which is preliminary data.</text>
</comment>
<feature type="non-terminal residue" evidence="1">
    <location>
        <position position="102"/>
    </location>
</feature>
<proteinExistence type="predicted"/>
<dbReference type="Proteomes" id="UP000789525">
    <property type="component" value="Unassembled WGS sequence"/>
</dbReference>
<evidence type="ECO:0000313" key="1">
    <source>
        <dbReference type="EMBL" id="CAG8776746.1"/>
    </source>
</evidence>
<organism evidence="1 2">
    <name type="scientific">Acaulospora colombiana</name>
    <dbReference type="NCBI Taxonomy" id="27376"/>
    <lineage>
        <taxon>Eukaryota</taxon>
        <taxon>Fungi</taxon>
        <taxon>Fungi incertae sedis</taxon>
        <taxon>Mucoromycota</taxon>
        <taxon>Glomeromycotina</taxon>
        <taxon>Glomeromycetes</taxon>
        <taxon>Diversisporales</taxon>
        <taxon>Acaulosporaceae</taxon>
        <taxon>Acaulospora</taxon>
    </lineage>
</organism>
<protein>
    <submittedName>
        <fullName evidence="1">6743_t:CDS:1</fullName>
    </submittedName>
</protein>
<keyword evidence="2" id="KW-1185">Reference proteome</keyword>